<evidence type="ECO:0000259" key="5">
    <source>
        <dbReference type="PROSITE" id="PS50127"/>
    </source>
</evidence>
<dbReference type="InterPro" id="IPR050113">
    <property type="entry name" value="Ub_conjugating_enzyme"/>
</dbReference>
<sequence length="148" mass="16972">MAKRIEHELKKLKTELPPGYEAHVVDDDLFKWQATIIGAAGTPYEGGRFKLLIDLPTDYPFRPPKVVFETRVFHPNIRESGEICLDILRPKEWAPCLNISKVLISICSLLTDPNPADPLNTEAAELMQKDKKKYEEKVREYVESYATK</sequence>
<keyword evidence="7" id="KW-1185">Reference proteome</keyword>
<feature type="active site" description="Glycyl thioester intermediate" evidence="3">
    <location>
        <position position="84"/>
    </location>
</feature>
<accession>A0ABQ5KLM7</accession>
<dbReference type="Pfam" id="PF00179">
    <property type="entry name" value="UQ_con"/>
    <property type="match status" value="1"/>
</dbReference>
<dbReference type="SMART" id="SM00212">
    <property type="entry name" value="UBCc"/>
    <property type="match status" value="1"/>
</dbReference>
<organism evidence="6 7">
    <name type="scientific">Aduncisulcus paluster</name>
    <dbReference type="NCBI Taxonomy" id="2918883"/>
    <lineage>
        <taxon>Eukaryota</taxon>
        <taxon>Metamonada</taxon>
        <taxon>Carpediemonas-like organisms</taxon>
        <taxon>Aduncisulcus</taxon>
    </lineage>
</organism>
<keyword evidence="4" id="KW-0547">Nucleotide-binding</keyword>
<comment type="similarity">
    <text evidence="4">Belongs to the ubiquitin-conjugating enzyme family.</text>
</comment>
<dbReference type="PROSITE" id="PS50127">
    <property type="entry name" value="UBC_2"/>
    <property type="match status" value="1"/>
</dbReference>
<evidence type="ECO:0000256" key="2">
    <source>
        <dbReference type="ARBA" id="ARBA00022786"/>
    </source>
</evidence>
<evidence type="ECO:0000256" key="1">
    <source>
        <dbReference type="ARBA" id="ARBA00022679"/>
    </source>
</evidence>
<evidence type="ECO:0000313" key="6">
    <source>
        <dbReference type="EMBL" id="GKT33405.1"/>
    </source>
</evidence>
<dbReference type="InterPro" id="IPR000608">
    <property type="entry name" value="UBC"/>
</dbReference>
<name>A0ABQ5KLM7_9EUKA</name>
<dbReference type="SUPFAM" id="SSF54495">
    <property type="entry name" value="UBC-like"/>
    <property type="match status" value="1"/>
</dbReference>
<keyword evidence="1" id="KW-0808">Transferase</keyword>
<keyword evidence="4" id="KW-0067">ATP-binding</keyword>
<protein>
    <submittedName>
        <fullName evidence="6">Ubiquitin-conjugating enzyme E2 D2-like</fullName>
    </submittedName>
</protein>
<reference evidence="6" key="1">
    <citation type="submission" date="2022-03" db="EMBL/GenBank/DDBJ databases">
        <title>Draft genome sequence of Aduncisulcus paluster, a free-living microaerophilic Fornicata.</title>
        <authorList>
            <person name="Yuyama I."/>
            <person name="Kume K."/>
            <person name="Tamura T."/>
            <person name="Inagaki Y."/>
            <person name="Hashimoto T."/>
        </authorList>
    </citation>
    <scope>NUCLEOTIDE SEQUENCE</scope>
    <source>
        <strain evidence="6">NY0171</strain>
    </source>
</reference>
<evidence type="ECO:0000256" key="3">
    <source>
        <dbReference type="PROSITE-ProRule" id="PRU10133"/>
    </source>
</evidence>
<dbReference type="PROSITE" id="PS00183">
    <property type="entry name" value="UBC_1"/>
    <property type="match status" value="1"/>
</dbReference>
<evidence type="ECO:0000256" key="4">
    <source>
        <dbReference type="RuleBase" id="RU362109"/>
    </source>
</evidence>
<keyword evidence="2 4" id="KW-0833">Ubl conjugation pathway</keyword>
<evidence type="ECO:0000313" key="7">
    <source>
        <dbReference type="Proteomes" id="UP001057375"/>
    </source>
</evidence>
<dbReference type="EMBL" id="BQXS01010240">
    <property type="protein sequence ID" value="GKT33405.1"/>
    <property type="molecule type" value="Genomic_DNA"/>
</dbReference>
<feature type="domain" description="UBC core" evidence="5">
    <location>
        <begin position="1"/>
        <end position="147"/>
    </location>
</feature>
<dbReference type="Gene3D" id="3.10.110.10">
    <property type="entry name" value="Ubiquitin Conjugating Enzyme"/>
    <property type="match status" value="1"/>
</dbReference>
<dbReference type="InterPro" id="IPR023313">
    <property type="entry name" value="UBQ-conjugating_AS"/>
</dbReference>
<gene>
    <name evidence="6" type="ORF">ADUPG1_007326</name>
</gene>
<proteinExistence type="inferred from homology"/>
<comment type="caution">
    <text evidence="6">The sequence shown here is derived from an EMBL/GenBank/DDBJ whole genome shotgun (WGS) entry which is preliminary data.</text>
</comment>
<dbReference type="PANTHER" id="PTHR24067">
    <property type="entry name" value="UBIQUITIN-CONJUGATING ENZYME E2"/>
    <property type="match status" value="1"/>
</dbReference>
<dbReference type="Proteomes" id="UP001057375">
    <property type="component" value="Unassembled WGS sequence"/>
</dbReference>
<dbReference type="InterPro" id="IPR016135">
    <property type="entry name" value="UBQ-conjugating_enzyme/RWD"/>
</dbReference>